<feature type="compositionally biased region" description="Polar residues" evidence="5">
    <location>
        <begin position="1"/>
        <end position="33"/>
    </location>
</feature>
<dbReference type="PRINTS" id="PR00313">
    <property type="entry name" value="CABNDNGRPT"/>
</dbReference>
<keyword evidence="3" id="KW-0964">Secreted</keyword>
<dbReference type="EMBL" id="JACLAU010000058">
    <property type="protein sequence ID" value="MBC2653579.1"/>
    <property type="molecule type" value="Genomic_DNA"/>
</dbReference>
<dbReference type="Gene3D" id="2.60.40.3440">
    <property type="match status" value="1"/>
</dbReference>
<dbReference type="InterPro" id="IPR050557">
    <property type="entry name" value="RTX_toxin/Mannuronan_C5-epim"/>
</dbReference>
<dbReference type="InterPro" id="IPR040853">
    <property type="entry name" value="RapA2_cadherin-like"/>
</dbReference>
<dbReference type="PROSITE" id="PS00330">
    <property type="entry name" value="HEMOLYSIN_CALCIUM"/>
    <property type="match status" value="9"/>
</dbReference>
<protein>
    <submittedName>
        <fullName evidence="8">Tandem-95 repeat protein</fullName>
    </submittedName>
</protein>
<feature type="domain" description="RapA2 cadherin-like" evidence="7">
    <location>
        <begin position="257"/>
        <end position="335"/>
    </location>
</feature>
<dbReference type="SUPFAM" id="SSF51120">
    <property type="entry name" value="beta-Roll"/>
    <property type="match status" value="7"/>
</dbReference>
<dbReference type="Pfam" id="PF00353">
    <property type="entry name" value="HemolysinCabind"/>
    <property type="match status" value="8"/>
</dbReference>
<feature type="region of interest" description="Disordered" evidence="5">
    <location>
        <begin position="1"/>
        <end position="36"/>
    </location>
</feature>
<accession>A0A7X1FBN4</accession>
<dbReference type="InterPro" id="IPR013783">
    <property type="entry name" value="Ig-like_fold"/>
</dbReference>
<dbReference type="Pfam" id="PF17803">
    <property type="entry name" value="Cadherin_4"/>
    <property type="match status" value="2"/>
</dbReference>
<keyword evidence="4" id="KW-0677">Repeat</keyword>
<dbReference type="Gene3D" id="2.60.40.10">
    <property type="entry name" value="Immunoglobulins"/>
    <property type="match status" value="2"/>
</dbReference>
<dbReference type="InterPro" id="IPR013858">
    <property type="entry name" value="Peptidase_M10B_C"/>
</dbReference>
<comment type="cofactor">
    <cofactor evidence="1">
        <name>Ca(2+)</name>
        <dbReference type="ChEBI" id="CHEBI:29108"/>
    </cofactor>
</comment>
<dbReference type="InterPro" id="IPR015919">
    <property type="entry name" value="Cadherin-like_sf"/>
</dbReference>
<dbReference type="PANTHER" id="PTHR38340">
    <property type="entry name" value="S-LAYER PROTEIN"/>
    <property type="match status" value="1"/>
</dbReference>
<evidence type="ECO:0000313" key="8">
    <source>
        <dbReference type="EMBL" id="MBC2653579.1"/>
    </source>
</evidence>
<keyword evidence="9" id="KW-1185">Reference proteome</keyword>
<evidence type="ECO:0000256" key="3">
    <source>
        <dbReference type="ARBA" id="ARBA00022525"/>
    </source>
</evidence>
<evidence type="ECO:0000256" key="2">
    <source>
        <dbReference type="ARBA" id="ARBA00004613"/>
    </source>
</evidence>
<dbReference type="Pfam" id="PF17963">
    <property type="entry name" value="Big_9"/>
    <property type="match status" value="2"/>
</dbReference>
<name>A0A7X1FBN4_9SPHN</name>
<dbReference type="SUPFAM" id="SSF49313">
    <property type="entry name" value="Cadherin-like"/>
    <property type="match status" value="1"/>
</dbReference>
<dbReference type="GO" id="GO:0005615">
    <property type="term" value="C:extracellular space"/>
    <property type="evidence" value="ECO:0007669"/>
    <property type="project" value="InterPro"/>
</dbReference>
<dbReference type="InterPro" id="IPR010221">
    <property type="entry name" value="VCBS_dom"/>
</dbReference>
<evidence type="ECO:0000259" key="7">
    <source>
        <dbReference type="Pfam" id="PF17803"/>
    </source>
</evidence>
<dbReference type="GO" id="GO:0016020">
    <property type="term" value="C:membrane"/>
    <property type="evidence" value="ECO:0007669"/>
    <property type="project" value="InterPro"/>
</dbReference>
<feature type="non-terminal residue" evidence="8">
    <location>
        <position position="1"/>
    </location>
</feature>
<dbReference type="NCBIfam" id="TIGR01965">
    <property type="entry name" value="VCBS_repeat"/>
    <property type="match status" value="4"/>
</dbReference>
<evidence type="ECO:0000256" key="4">
    <source>
        <dbReference type="ARBA" id="ARBA00022737"/>
    </source>
</evidence>
<organism evidence="8 9">
    <name type="scientific">Novosphingobium aerophilum</name>
    <dbReference type="NCBI Taxonomy" id="2839843"/>
    <lineage>
        <taxon>Bacteria</taxon>
        <taxon>Pseudomonadati</taxon>
        <taxon>Pseudomonadota</taxon>
        <taxon>Alphaproteobacteria</taxon>
        <taxon>Sphingomonadales</taxon>
        <taxon>Sphingomonadaceae</taxon>
        <taxon>Novosphingobium</taxon>
    </lineage>
</organism>
<feature type="region of interest" description="Disordered" evidence="5">
    <location>
        <begin position="492"/>
        <end position="520"/>
    </location>
</feature>
<dbReference type="AlphaFoldDB" id="A0A7X1FBN4"/>
<dbReference type="InterPro" id="IPR018511">
    <property type="entry name" value="Hemolysin-typ_Ca-bd_CS"/>
</dbReference>
<dbReference type="Gene3D" id="2.150.10.10">
    <property type="entry name" value="Serralysin-like metalloprotease, C-terminal"/>
    <property type="match status" value="4"/>
</dbReference>
<sequence length="1202" mass="115189">APSDPESQPLSYAVASSPSHGQLELNSDGSFTYTPDADWSGEDSFTFTVNDGETESLPATVSLTIAPVNDAPVADAGSTSGGEDTVIGGKVSASDAEADALTYALAQGPAHGSIVFNADGSFEYTPDANWYGTDSFTFTANDGQSDSTPANFTITVDPDGSDPAVIGGDLAATITESTVAGGPDTQVSGQATVSDPDGPSGFEAGGQAGAYGAFDLQADGSWTYILADSDPAIDALKPGDVVTETFTIAALDGTTSEVVITIHGANDTAQISGTDSGAVVEAGGVANGTAGTASASGTLTVTDPDAGEAPFAAPSSLNGTYGTFSFDAATGAWSYQLDNTRSATQALTQGQTATETLTVTSLDGTASRTITITVTGTNDAAVIGGTTSGAVAESAAAGGTSQVTGSLTISDVDGAAQFVAGSKTGTYGSLTLTAAGAWTYVLDNANPLVDNLSAGQSLTETITVNAADGTAQVLTITINGANDVRTGGNGADALTGTGGNDSLSGAGGNDTLTGGLGNDTLDGGSGTDTASYAGLSSGVTVSLAITTAQNTGAGGTDTLIAIENLTGTSYDDTLTGNGGANLLTGGDGNDTLDGGSGADTLDGGNGIDTASYLSAGSAVTVSLAVTASQNTGGGGGDTLAGIENLTGSAFNDTLTGNTGDNILNGDAGNDTLDGGLGNDTLIGGLGTDTASYAAAGSAVTVSLAAGTATGGAGSDSLAGIENVTGSGFNDTLTGDDGANALAGGAGNDTLDGGLGNDSIDGGTGTDTVTFAAATGAVTVNLGLTTAQATGMGTDTISNVENLTGSGFDDTLTGSTLANLIAAGGGADSVNGGAGNDTLQGEAGNDTIDGGAGDDSIDGGIGSDTLSYASATAAVTVSLALATAQNTAGAGIDTVSGFENLTGSAFNDSLTGDGNANTIAGGAGNDTIEGGNGNDSLDGGAGTDFASYANASASVTVSLALAGAQNTGAAGSDVLTGFEGLIGSAFNDVLTGDANANALQGGSGNDTLDGGAGNDTLTGGAGTDTASYATATGGVTVSLAITASQVTGGSGSDTLSGIENLTGSGFADVLTGDANANAIDGGAGNDTLNGGAGADSLMGGSGNDVFVYSATANSTNAAFDVISDFIVGTDKIDLSAIDAVPGGKDNAFTWGNNAPTANGIWWIYDSASNVTHVYGDTDGNAATAELRIDLTGHPLLTSADFAL</sequence>
<dbReference type="Proteomes" id="UP000520156">
    <property type="component" value="Unassembled WGS sequence"/>
</dbReference>
<feature type="region of interest" description="Disordered" evidence="5">
    <location>
        <begin position="832"/>
        <end position="855"/>
    </location>
</feature>
<feature type="region of interest" description="Disordered" evidence="5">
    <location>
        <begin position="179"/>
        <end position="206"/>
    </location>
</feature>
<feature type="domain" description="Peptidase M10 serralysin C-terminal" evidence="6">
    <location>
        <begin position="1047"/>
        <end position="1200"/>
    </location>
</feature>
<evidence type="ECO:0000259" key="6">
    <source>
        <dbReference type="Pfam" id="PF08548"/>
    </source>
</evidence>
<dbReference type="RefSeq" id="WP_185684952.1">
    <property type="nucleotide sequence ID" value="NZ_JACLAU010000058.1"/>
</dbReference>
<proteinExistence type="predicted"/>
<dbReference type="InterPro" id="IPR011049">
    <property type="entry name" value="Serralysin-like_metalloprot_C"/>
</dbReference>
<evidence type="ECO:0000256" key="1">
    <source>
        <dbReference type="ARBA" id="ARBA00001913"/>
    </source>
</evidence>
<evidence type="ECO:0000313" key="9">
    <source>
        <dbReference type="Proteomes" id="UP000520156"/>
    </source>
</evidence>
<dbReference type="InterPro" id="IPR001343">
    <property type="entry name" value="Hemolysn_Ca-bd"/>
</dbReference>
<dbReference type="GO" id="GO:0005509">
    <property type="term" value="F:calcium ion binding"/>
    <property type="evidence" value="ECO:0007669"/>
    <property type="project" value="InterPro"/>
</dbReference>
<dbReference type="Pfam" id="PF08548">
    <property type="entry name" value="Peptidase_M10_C"/>
    <property type="match status" value="1"/>
</dbReference>
<gene>
    <name evidence="8" type="ORF">H7F49_18010</name>
</gene>
<reference evidence="8 9" key="1">
    <citation type="submission" date="2020-08" db="EMBL/GenBank/DDBJ databases">
        <title>The genome sequence of Novosphingobium flavum 4Y4.</title>
        <authorList>
            <person name="Liu Y."/>
        </authorList>
    </citation>
    <scope>NUCLEOTIDE SEQUENCE [LARGE SCALE GENOMIC DNA]</scope>
    <source>
        <strain evidence="8 9">4Y4</strain>
    </source>
</reference>
<dbReference type="PANTHER" id="PTHR38340:SF1">
    <property type="entry name" value="S-LAYER PROTEIN"/>
    <property type="match status" value="1"/>
</dbReference>
<dbReference type="NCBIfam" id="NF012211">
    <property type="entry name" value="tand_rpt_95"/>
    <property type="match status" value="2"/>
</dbReference>
<evidence type="ECO:0000256" key="5">
    <source>
        <dbReference type="SAM" id="MobiDB-lite"/>
    </source>
</evidence>
<comment type="subcellular location">
    <subcellularLocation>
        <location evidence="2">Secreted</location>
    </subcellularLocation>
</comment>
<feature type="domain" description="RapA2 cadherin-like" evidence="7">
    <location>
        <begin position="369"/>
        <end position="440"/>
    </location>
</feature>
<feature type="compositionally biased region" description="Low complexity" evidence="5">
    <location>
        <begin position="509"/>
        <end position="520"/>
    </location>
</feature>
<comment type="caution">
    <text evidence="8">The sequence shown here is derived from an EMBL/GenBank/DDBJ whole genome shotgun (WGS) entry which is preliminary data.</text>
</comment>
<dbReference type="Gene3D" id="2.60.40.2810">
    <property type="match status" value="1"/>
</dbReference>